<comment type="caution">
    <text evidence="1">The sequence shown here is derived from an EMBL/GenBank/DDBJ whole genome shotgun (WGS) entry which is preliminary data.</text>
</comment>
<reference evidence="1" key="1">
    <citation type="journal article" date="2022" name="Int. J. Syst. Evol. Microbiol.">
        <title>Prevotella lacticifex sp. nov., isolated from the rumen of cows.</title>
        <authorList>
            <person name="Shinkai T."/>
            <person name="Ikeyama N."/>
            <person name="Kumagai M."/>
            <person name="Ohmori H."/>
            <person name="Sakamoto M."/>
            <person name="Ohkuma M."/>
            <person name="Mitsumori M."/>
        </authorList>
    </citation>
    <scope>NUCLEOTIDE SEQUENCE</scope>
    <source>
        <strain evidence="1">R5076</strain>
    </source>
</reference>
<dbReference type="AlphaFoldDB" id="A0A9R1C7E1"/>
<sequence>MNLEVNRDIYSDSVISKVVYWLSGNYAVERKLNGNTEIMNITSIKDEPIDEKTLHHKVFQMLNDQKLRNIIEDETNDIRTILFAKAFADFDDLTEEDLTE</sequence>
<gene>
    <name evidence="1" type="ORF">PRLR5076_02310</name>
</gene>
<dbReference type="InterPro" id="IPR023974">
    <property type="entry name" value="HxsD"/>
</dbReference>
<dbReference type="GeneID" id="72468286"/>
<organism evidence="1 2">
    <name type="scientific">Prevotella lacticifex</name>
    <dbReference type="NCBI Taxonomy" id="2854755"/>
    <lineage>
        <taxon>Bacteria</taxon>
        <taxon>Pseudomonadati</taxon>
        <taxon>Bacteroidota</taxon>
        <taxon>Bacteroidia</taxon>
        <taxon>Bacteroidales</taxon>
        <taxon>Prevotellaceae</taxon>
        <taxon>Prevotella</taxon>
    </lineage>
</organism>
<evidence type="ECO:0000313" key="2">
    <source>
        <dbReference type="Proteomes" id="UP000825483"/>
    </source>
</evidence>
<dbReference type="NCBIfam" id="TIGR03976">
    <property type="entry name" value="chp_LLNDYxLRE"/>
    <property type="match status" value="1"/>
</dbReference>
<accession>A0A9R1C7E1</accession>
<name>A0A9R1C7E1_9BACT</name>
<evidence type="ECO:0008006" key="3">
    <source>
        <dbReference type="Google" id="ProtNLM"/>
    </source>
</evidence>
<protein>
    <recommendedName>
        <fullName evidence="3">His-Xaa-Ser system protein HxsD</fullName>
    </recommendedName>
</protein>
<proteinExistence type="predicted"/>
<dbReference type="EMBL" id="BPUB01000001">
    <property type="protein sequence ID" value="GJG57380.1"/>
    <property type="molecule type" value="Genomic_DNA"/>
</dbReference>
<dbReference type="Proteomes" id="UP000825483">
    <property type="component" value="Unassembled WGS sequence"/>
</dbReference>
<keyword evidence="2" id="KW-1185">Reference proteome</keyword>
<evidence type="ECO:0000313" key="1">
    <source>
        <dbReference type="EMBL" id="GJG57380.1"/>
    </source>
</evidence>
<dbReference type="RefSeq" id="WP_223929615.1">
    <property type="nucleotide sequence ID" value="NZ_BPTU01000003.1"/>
</dbReference>